<dbReference type="Proteomes" id="UP000479241">
    <property type="component" value="Unassembled WGS sequence"/>
</dbReference>
<dbReference type="AlphaFoldDB" id="A0A6L9VXL1"/>
<dbReference type="InterPro" id="IPR009409">
    <property type="entry name" value="DUF1059"/>
</dbReference>
<gene>
    <name evidence="1" type="ORF">GCU60_00200</name>
</gene>
<organism evidence="1 2">
    <name type="scientific">Blastococcus saxobsidens</name>
    <dbReference type="NCBI Taxonomy" id="138336"/>
    <lineage>
        <taxon>Bacteria</taxon>
        <taxon>Bacillati</taxon>
        <taxon>Actinomycetota</taxon>
        <taxon>Actinomycetes</taxon>
        <taxon>Geodermatophilales</taxon>
        <taxon>Geodermatophilaceae</taxon>
        <taxon>Blastococcus</taxon>
    </lineage>
</organism>
<sequence length="57" mass="5893">MKSFACGDIIPGCDATFTAADDEGILVQTRRHAVESHGAAEPGTDSDVLVVPAIQHA</sequence>
<accession>A0A6L9VXL1</accession>
<comment type="caution">
    <text evidence="1">The sequence shown here is derived from an EMBL/GenBank/DDBJ whole genome shotgun (WGS) entry which is preliminary data.</text>
</comment>
<evidence type="ECO:0000313" key="2">
    <source>
        <dbReference type="Proteomes" id="UP000479241"/>
    </source>
</evidence>
<dbReference type="EMBL" id="JAAGWG010000001">
    <property type="protein sequence ID" value="NEK84199.1"/>
    <property type="molecule type" value="Genomic_DNA"/>
</dbReference>
<evidence type="ECO:0000313" key="1">
    <source>
        <dbReference type="EMBL" id="NEK84199.1"/>
    </source>
</evidence>
<reference evidence="1 2" key="1">
    <citation type="submission" date="2019-12" db="EMBL/GenBank/DDBJ databases">
        <title>the WGS of Blastococcus saxobsidens 67B17.</title>
        <authorList>
            <person name="Jiang Z."/>
        </authorList>
    </citation>
    <scope>NUCLEOTIDE SEQUENCE [LARGE SCALE GENOMIC DNA]</scope>
    <source>
        <strain evidence="1 2">67B17</strain>
    </source>
</reference>
<proteinExistence type="predicted"/>
<dbReference type="RefSeq" id="WP_163201631.1">
    <property type="nucleotide sequence ID" value="NZ_JAAGWG010000001.1"/>
</dbReference>
<dbReference type="Pfam" id="PF06348">
    <property type="entry name" value="DUF1059"/>
    <property type="match status" value="1"/>
</dbReference>
<protein>
    <submittedName>
        <fullName evidence="1">DUF1059 domain-containing protein</fullName>
    </submittedName>
</protein>
<name>A0A6L9VXL1_9ACTN</name>